<comment type="subcellular location">
    <subcellularLocation>
        <location evidence="1">Cell membrane</location>
        <topology evidence="1">Multi-pass membrane protein</topology>
    </subcellularLocation>
</comment>
<feature type="transmembrane region" description="Helical" evidence="8">
    <location>
        <begin position="247"/>
        <end position="267"/>
    </location>
</feature>
<keyword evidence="7 8" id="KW-0472">Membrane</keyword>
<dbReference type="InterPro" id="IPR004626">
    <property type="entry name" value="RarD"/>
</dbReference>
<evidence type="ECO:0000256" key="4">
    <source>
        <dbReference type="ARBA" id="ARBA00022475"/>
    </source>
</evidence>
<keyword evidence="5 8" id="KW-0812">Transmembrane</keyword>
<evidence type="ECO:0000259" key="9">
    <source>
        <dbReference type="Pfam" id="PF00892"/>
    </source>
</evidence>
<accession>A0A227KCC2</accession>
<feature type="transmembrane region" description="Helical" evidence="8">
    <location>
        <begin position="132"/>
        <end position="148"/>
    </location>
</feature>
<feature type="transmembrane region" description="Helical" evidence="8">
    <location>
        <begin position="77"/>
        <end position="94"/>
    </location>
</feature>
<keyword evidence="3" id="KW-0813">Transport</keyword>
<evidence type="ECO:0000256" key="2">
    <source>
        <dbReference type="ARBA" id="ARBA00007362"/>
    </source>
</evidence>
<feature type="transmembrane region" description="Helical" evidence="8">
    <location>
        <begin position="154"/>
        <end position="171"/>
    </location>
</feature>
<dbReference type="Gene3D" id="1.10.3730.20">
    <property type="match status" value="1"/>
</dbReference>
<keyword evidence="11" id="KW-1185">Reference proteome</keyword>
<protein>
    <submittedName>
        <fullName evidence="10">Protein RarD</fullName>
    </submittedName>
</protein>
<evidence type="ECO:0000256" key="6">
    <source>
        <dbReference type="ARBA" id="ARBA00022989"/>
    </source>
</evidence>
<dbReference type="PANTHER" id="PTHR22911:SF137">
    <property type="entry name" value="SOLUTE CARRIER FAMILY 35 MEMBER G2-RELATED"/>
    <property type="match status" value="1"/>
</dbReference>
<feature type="domain" description="EamA" evidence="9">
    <location>
        <begin position="157"/>
        <end position="290"/>
    </location>
</feature>
<dbReference type="GO" id="GO:0005886">
    <property type="term" value="C:plasma membrane"/>
    <property type="evidence" value="ECO:0007669"/>
    <property type="project" value="UniProtKB-SubCell"/>
</dbReference>
<evidence type="ECO:0000313" key="10">
    <source>
        <dbReference type="EMBL" id="OXE44516.1"/>
    </source>
</evidence>
<feature type="transmembrane region" description="Helical" evidence="8">
    <location>
        <begin position="183"/>
        <end position="200"/>
    </location>
</feature>
<feature type="domain" description="EamA" evidence="9">
    <location>
        <begin position="8"/>
        <end position="148"/>
    </location>
</feature>
<dbReference type="NCBIfam" id="TIGR00688">
    <property type="entry name" value="rarD"/>
    <property type="match status" value="1"/>
</dbReference>
<keyword evidence="4" id="KW-1003">Cell membrane</keyword>
<gene>
    <name evidence="10" type="ORF">ADH67_11555</name>
</gene>
<evidence type="ECO:0000313" key="11">
    <source>
        <dbReference type="Proteomes" id="UP000214610"/>
    </source>
</evidence>
<dbReference type="InterPro" id="IPR000620">
    <property type="entry name" value="EamA_dom"/>
</dbReference>
<dbReference type="AlphaFoldDB" id="A0A227KCC2"/>
<dbReference type="SUPFAM" id="SSF103481">
    <property type="entry name" value="Multidrug resistance efflux transporter EmrE"/>
    <property type="match status" value="2"/>
</dbReference>
<dbReference type="Proteomes" id="UP000214610">
    <property type="component" value="Unassembled WGS sequence"/>
</dbReference>
<evidence type="ECO:0000256" key="7">
    <source>
        <dbReference type="ARBA" id="ARBA00023136"/>
    </source>
</evidence>
<dbReference type="Pfam" id="PF00892">
    <property type="entry name" value="EamA"/>
    <property type="match status" value="2"/>
</dbReference>
<feature type="transmembrane region" description="Helical" evidence="8">
    <location>
        <begin position="39"/>
        <end position="57"/>
    </location>
</feature>
<proteinExistence type="inferred from homology"/>
<keyword evidence="6 8" id="KW-1133">Transmembrane helix</keyword>
<reference evidence="11" key="1">
    <citation type="submission" date="2017-05" db="EMBL/GenBank/DDBJ databases">
        <title>Improved OligoMM genomes.</title>
        <authorList>
            <person name="Garzetti D."/>
        </authorList>
    </citation>
    <scope>NUCLEOTIDE SEQUENCE [LARGE SCALE GENOMIC DNA]</scope>
    <source>
        <strain evidence="11">YL45</strain>
    </source>
</reference>
<name>A0A227KCC2_9BURK</name>
<evidence type="ECO:0000256" key="3">
    <source>
        <dbReference type="ARBA" id="ARBA00022448"/>
    </source>
</evidence>
<dbReference type="EMBL" id="NHMP01000010">
    <property type="protein sequence ID" value="OXE44516.1"/>
    <property type="molecule type" value="Genomic_DNA"/>
</dbReference>
<dbReference type="InterPro" id="IPR037185">
    <property type="entry name" value="EmrE-like"/>
</dbReference>
<evidence type="ECO:0000256" key="1">
    <source>
        <dbReference type="ARBA" id="ARBA00004651"/>
    </source>
</evidence>
<dbReference type="PANTHER" id="PTHR22911">
    <property type="entry name" value="ACYL-MALONYL CONDENSING ENZYME-RELATED"/>
    <property type="match status" value="1"/>
</dbReference>
<evidence type="ECO:0000256" key="5">
    <source>
        <dbReference type="ARBA" id="ARBA00022692"/>
    </source>
</evidence>
<dbReference type="RefSeq" id="WP_066592443.1">
    <property type="nucleotide sequence ID" value="NZ_CAJTBZ010000047.1"/>
</dbReference>
<feature type="transmembrane region" description="Helical" evidence="8">
    <location>
        <begin position="106"/>
        <end position="125"/>
    </location>
</feature>
<feature type="transmembrane region" description="Helical" evidence="8">
    <location>
        <begin position="220"/>
        <end position="240"/>
    </location>
</feature>
<organism evidence="10 11">
    <name type="scientific">Turicimonas muris</name>
    <dbReference type="NCBI Taxonomy" id="1796652"/>
    <lineage>
        <taxon>Bacteria</taxon>
        <taxon>Pseudomonadati</taxon>
        <taxon>Pseudomonadota</taxon>
        <taxon>Betaproteobacteria</taxon>
        <taxon>Burkholderiales</taxon>
        <taxon>Sutterellaceae</taxon>
        <taxon>Turicimonas</taxon>
    </lineage>
</organism>
<dbReference type="GeneID" id="78361286"/>
<evidence type="ECO:0000256" key="8">
    <source>
        <dbReference type="SAM" id="Phobius"/>
    </source>
</evidence>
<comment type="similarity">
    <text evidence="2">Belongs to the EamA transporter family.</text>
</comment>
<feature type="transmembrane region" description="Helical" evidence="8">
    <location>
        <begin position="273"/>
        <end position="291"/>
    </location>
</feature>
<comment type="caution">
    <text evidence="10">The sequence shown here is derived from an EMBL/GenBank/DDBJ whole genome shotgun (WGS) entry which is preliminary data.</text>
</comment>
<feature type="transmembrane region" description="Helical" evidence="8">
    <location>
        <begin position="7"/>
        <end position="27"/>
    </location>
</feature>
<sequence>MSGENRKLGLIGATSAYLVWGFLPIFWKMFGKAGGWEVVAHRVVWSLLVMLLLLVIFKKFHKFKETFHYFAEQKQYAICLTLAAAFAGVNWWINIYGVNSNQVVELGIGMFLTPLISVFLGVLFYKEKLPPLKWASILLAFLGLLIMVFQLGRIPWIAVGVSSTWAIYGALKKKIKVDPWISNTIESGLMLPLALVYIFTLNHVGTSHFFSGNPAEDLTWVLVSTGVITTIPMVAFSYAALNLPLNVLGFCMYINPILTLLVGIFIFKEPFNTKQLLPLSFIWSSIILFLFSESRTLAARR</sequence>